<reference evidence="1" key="1">
    <citation type="journal article" date="2019" name="bioRxiv">
        <title>The Genome of the Zebra Mussel, Dreissena polymorpha: A Resource for Invasive Species Research.</title>
        <authorList>
            <person name="McCartney M.A."/>
            <person name="Auch B."/>
            <person name="Kono T."/>
            <person name="Mallez S."/>
            <person name="Zhang Y."/>
            <person name="Obille A."/>
            <person name="Becker A."/>
            <person name="Abrahante J.E."/>
            <person name="Garbe J."/>
            <person name="Badalamenti J.P."/>
            <person name="Herman A."/>
            <person name="Mangelson H."/>
            <person name="Liachko I."/>
            <person name="Sullivan S."/>
            <person name="Sone E.D."/>
            <person name="Koren S."/>
            <person name="Silverstein K.A.T."/>
            <person name="Beckman K.B."/>
            <person name="Gohl D.M."/>
        </authorList>
    </citation>
    <scope>NUCLEOTIDE SEQUENCE</scope>
    <source>
        <strain evidence="1">Duluth1</strain>
        <tissue evidence="1">Whole animal</tissue>
    </source>
</reference>
<comment type="caution">
    <text evidence="1">The sequence shown here is derived from an EMBL/GenBank/DDBJ whole genome shotgun (WGS) entry which is preliminary data.</text>
</comment>
<dbReference type="EMBL" id="JAIWYP010000008">
    <property type="protein sequence ID" value="KAH3782273.1"/>
    <property type="molecule type" value="Genomic_DNA"/>
</dbReference>
<dbReference type="AlphaFoldDB" id="A0A9D4EMA9"/>
<name>A0A9D4EMA9_DREPO</name>
<dbReference type="Proteomes" id="UP000828390">
    <property type="component" value="Unassembled WGS sequence"/>
</dbReference>
<sequence>MFTVRFREGARYLEKSIKECHISRVSLDDWIRLMLLSDGALSSVRLVGDFEDMLDMAG</sequence>
<protein>
    <submittedName>
        <fullName evidence="1">Uncharacterized protein</fullName>
    </submittedName>
</protein>
<evidence type="ECO:0000313" key="2">
    <source>
        <dbReference type="Proteomes" id="UP000828390"/>
    </source>
</evidence>
<organism evidence="1 2">
    <name type="scientific">Dreissena polymorpha</name>
    <name type="common">Zebra mussel</name>
    <name type="synonym">Mytilus polymorpha</name>
    <dbReference type="NCBI Taxonomy" id="45954"/>
    <lineage>
        <taxon>Eukaryota</taxon>
        <taxon>Metazoa</taxon>
        <taxon>Spiralia</taxon>
        <taxon>Lophotrochozoa</taxon>
        <taxon>Mollusca</taxon>
        <taxon>Bivalvia</taxon>
        <taxon>Autobranchia</taxon>
        <taxon>Heteroconchia</taxon>
        <taxon>Euheterodonta</taxon>
        <taxon>Imparidentia</taxon>
        <taxon>Neoheterodontei</taxon>
        <taxon>Myida</taxon>
        <taxon>Dreissenoidea</taxon>
        <taxon>Dreissenidae</taxon>
        <taxon>Dreissena</taxon>
    </lineage>
</organism>
<proteinExistence type="predicted"/>
<gene>
    <name evidence="1" type="ORF">DPMN_160186</name>
</gene>
<accession>A0A9D4EMA9</accession>
<keyword evidence="2" id="KW-1185">Reference proteome</keyword>
<evidence type="ECO:0000313" key="1">
    <source>
        <dbReference type="EMBL" id="KAH3782273.1"/>
    </source>
</evidence>
<reference evidence="1" key="2">
    <citation type="submission" date="2020-11" db="EMBL/GenBank/DDBJ databases">
        <authorList>
            <person name="McCartney M.A."/>
            <person name="Auch B."/>
            <person name="Kono T."/>
            <person name="Mallez S."/>
            <person name="Becker A."/>
            <person name="Gohl D.M."/>
            <person name="Silverstein K.A.T."/>
            <person name="Koren S."/>
            <person name="Bechman K.B."/>
            <person name="Herman A."/>
            <person name="Abrahante J.E."/>
            <person name="Garbe J."/>
        </authorList>
    </citation>
    <scope>NUCLEOTIDE SEQUENCE</scope>
    <source>
        <strain evidence="1">Duluth1</strain>
        <tissue evidence="1">Whole animal</tissue>
    </source>
</reference>